<feature type="domain" description="Novel STAND NTPase 3" evidence="1">
    <location>
        <begin position="36"/>
        <end position="186"/>
    </location>
</feature>
<dbReference type="InterPro" id="IPR049050">
    <property type="entry name" value="nSTAND3"/>
</dbReference>
<proteinExistence type="predicted"/>
<dbReference type="Proteomes" id="UP001195483">
    <property type="component" value="Unassembled WGS sequence"/>
</dbReference>
<dbReference type="Gene3D" id="3.40.50.300">
    <property type="entry name" value="P-loop containing nucleotide triphosphate hydrolases"/>
    <property type="match status" value="1"/>
</dbReference>
<evidence type="ECO:0000259" key="1">
    <source>
        <dbReference type="Pfam" id="PF20720"/>
    </source>
</evidence>
<dbReference type="SUPFAM" id="SSF52540">
    <property type="entry name" value="P-loop containing nucleoside triphosphate hydrolases"/>
    <property type="match status" value="1"/>
</dbReference>
<dbReference type="InterPro" id="IPR027417">
    <property type="entry name" value="P-loop_NTPase"/>
</dbReference>
<evidence type="ECO:0000313" key="3">
    <source>
        <dbReference type="Proteomes" id="UP001195483"/>
    </source>
</evidence>
<protein>
    <recommendedName>
        <fullName evidence="1">Novel STAND NTPase 3 domain-containing protein</fullName>
    </recommendedName>
</protein>
<keyword evidence="3" id="KW-1185">Reference proteome</keyword>
<reference evidence="2" key="3">
    <citation type="submission" date="2023-05" db="EMBL/GenBank/DDBJ databases">
        <authorList>
            <person name="Smith C.H."/>
        </authorList>
    </citation>
    <scope>NUCLEOTIDE SEQUENCE</scope>
    <source>
        <strain evidence="2">CHS0354</strain>
        <tissue evidence="2">Mantle</tissue>
    </source>
</reference>
<sequence>MSKAQEERRLETDGLRQLKHQTEDKLNTLRSLKCIPTKQAEEAKKLLEGKRSIVIRGNPGEGKTTTALYLIDNEIHKNRRVVLYSPQDWKTVDTEWVDIVVLEDIFGKFDLDSGRLQEWMVYLPTVEDHHDAGKLQVIITTRDDILLKAYSMLGSHKLFFDDLTLTLSSKQLNDSEKISILNRELQRHKKNLEEDQKVKCIDNFSGLVGFPQCCLLFAGDSKLFDRGPEFFRSPCKFFVANITKLEATRFLSLAFLFCKEENLYEEDLSLETMPKTDKHLLMELASNLRILEMNASITLLRDTYDIFLDLYVEKSMSYDFSFRSDKPCIQFTHATVYEAVGQVLGDRCPEMVVKYCDSEFLYQRTYTAKAKDANSQNVFIPVSVYRCLAERMVWDVIKKGRLVQSIVKHSSLKQHDFFEETEI</sequence>
<organism evidence="2 3">
    <name type="scientific">Potamilus streckersoni</name>
    <dbReference type="NCBI Taxonomy" id="2493646"/>
    <lineage>
        <taxon>Eukaryota</taxon>
        <taxon>Metazoa</taxon>
        <taxon>Spiralia</taxon>
        <taxon>Lophotrochozoa</taxon>
        <taxon>Mollusca</taxon>
        <taxon>Bivalvia</taxon>
        <taxon>Autobranchia</taxon>
        <taxon>Heteroconchia</taxon>
        <taxon>Palaeoheterodonta</taxon>
        <taxon>Unionida</taxon>
        <taxon>Unionoidea</taxon>
        <taxon>Unionidae</taxon>
        <taxon>Ambleminae</taxon>
        <taxon>Lampsilini</taxon>
        <taxon>Potamilus</taxon>
    </lineage>
</organism>
<evidence type="ECO:0000313" key="2">
    <source>
        <dbReference type="EMBL" id="KAK3588340.1"/>
    </source>
</evidence>
<gene>
    <name evidence="2" type="ORF">CHS0354_040099</name>
</gene>
<dbReference type="Pfam" id="PF20720">
    <property type="entry name" value="nSTAND3"/>
    <property type="match status" value="1"/>
</dbReference>
<dbReference type="EMBL" id="JAEAOA010002329">
    <property type="protein sequence ID" value="KAK3588340.1"/>
    <property type="molecule type" value="Genomic_DNA"/>
</dbReference>
<reference evidence="2" key="1">
    <citation type="journal article" date="2021" name="Genome Biol. Evol.">
        <title>A High-Quality Reference Genome for a Parasitic Bivalve with Doubly Uniparental Inheritance (Bivalvia: Unionida).</title>
        <authorList>
            <person name="Smith C.H."/>
        </authorList>
    </citation>
    <scope>NUCLEOTIDE SEQUENCE</scope>
    <source>
        <strain evidence="2">CHS0354</strain>
    </source>
</reference>
<accession>A0AAE0SBK8</accession>
<reference evidence="2" key="2">
    <citation type="journal article" date="2021" name="Genome Biol. Evol.">
        <title>Developing a high-quality reference genome for a parasitic bivalve with doubly uniparental inheritance (Bivalvia: Unionida).</title>
        <authorList>
            <person name="Smith C.H."/>
        </authorList>
    </citation>
    <scope>NUCLEOTIDE SEQUENCE</scope>
    <source>
        <strain evidence="2">CHS0354</strain>
        <tissue evidence="2">Mantle</tissue>
    </source>
</reference>
<comment type="caution">
    <text evidence="2">The sequence shown here is derived from an EMBL/GenBank/DDBJ whole genome shotgun (WGS) entry which is preliminary data.</text>
</comment>
<dbReference type="AlphaFoldDB" id="A0AAE0SBK8"/>
<name>A0AAE0SBK8_9BIVA</name>